<proteinExistence type="predicted"/>
<gene>
    <name evidence="2" type="ORF">ACFOEX_09860</name>
</gene>
<protein>
    <submittedName>
        <fullName evidence="2">ABC transporter substrate-binding protein</fullName>
    </submittedName>
</protein>
<dbReference type="RefSeq" id="WP_376868873.1">
    <property type="nucleotide sequence ID" value="NZ_JBHRUV010000047.1"/>
</dbReference>
<evidence type="ECO:0000313" key="3">
    <source>
        <dbReference type="Proteomes" id="UP001595536"/>
    </source>
</evidence>
<dbReference type="SUPFAM" id="SSF53807">
    <property type="entry name" value="Helical backbone' metal receptor"/>
    <property type="match status" value="1"/>
</dbReference>
<dbReference type="Proteomes" id="UP001595536">
    <property type="component" value="Unassembled WGS sequence"/>
</dbReference>
<keyword evidence="3" id="KW-1185">Reference proteome</keyword>
<comment type="caution">
    <text evidence="2">The sequence shown here is derived from an EMBL/GenBank/DDBJ whole genome shotgun (WGS) entry which is preliminary data.</text>
</comment>
<dbReference type="Pfam" id="PF01497">
    <property type="entry name" value="Peripla_BP_2"/>
    <property type="match status" value="1"/>
</dbReference>
<dbReference type="InterPro" id="IPR002491">
    <property type="entry name" value="ABC_transptr_periplasmic_BD"/>
</dbReference>
<dbReference type="PANTHER" id="PTHR30535:SF34">
    <property type="entry name" value="MOLYBDATE-BINDING PROTEIN MOLA"/>
    <property type="match status" value="1"/>
</dbReference>
<dbReference type="Gene3D" id="3.40.50.1980">
    <property type="entry name" value="Nitrogenase molybdenum iron protein domain"/>
    <property type="match status" value="2"/>
</dbReference>
<feature type="non-terminal residue" evidence="2">
    <location>
        <position position="1"/>
    </location>
</feature>
<reference evidence="3" key="1">
    <citation type="journal article" date="2019" name="Int. J. Syst. Evol. Microbiol.">
        <title>The Global Catalogue of Microorganisms (GCM) 10K type strain sequencing project: providing services to taxonomists for standard genome sequencing and annotation.</title>
        <authorList>
            <consortium name="The Broad Institute Genomics Platform"/>
            <consortium name="The Broad Institute Genome Sequencing Center for Infectious Disease"/>
            <person name="Wu L."/>
            <person name="Ma J."/>
        </authorList>
    </citation>
    <scope>NUCLEOTIDE SEQUENCE [LARGE SCALE GENOMIC DNA]</scope>
    <source>
        <strain evidence="3">CCM 7941</strain>
    </source>
</reference>
<organism evidence="2 3">
    <name type="scientific">Camelimonas abortus</name>
    <dbReference type="NCBI Taxonomy" id="1017184"/>
    <lineage>
        <taxon>Bacteria</taxon>
        <taxon>Pseudomonadati</taxon>
        <taxon>Pseudomonadota</taxon>
        <taxon>Alphaproteobacteria</taxon>
        <taxon>Hyphomicrobiales</taxon>
        <taxon>Chelatococcaceae</taxon>
        <taxon>Camelimonas</taxon>
    </lineage>
</organism>
<dbReference type="EMBL" id="JBHRUV010000047">
    <property type="protein sequence ID" value="MFC3266656.1"/>
    <property type="molecule type" value="Genomic_DNA"/>
</dbReference>
<dbReference type="PANTHER" id="PTHR30535">
    <property type="entry name" value="VITAMIN B12-BINDING PROTEIN"/>
    <property type="match status" value="1"/>
</dbReference>
<sequence length="293" mass="30705">APRFTQIHLADGRAPAQAPRRIVSINMCADELALRLARPGALVSVTPLSRDYMGSNVAELARRVPANRGAAEEIAALEPDLVIAGRYTTRLVKALLRRLGFTVAEFDVPGSIREARDQIREAGALFHNHAAAEAIAARFDRLLAAPAPSGPRPTAIVLRPAGFTSSEGSLLDDMLTRAGMTNLAGGPLAGYEQLPLEFVLAAQPDILVIAGDPDQPPSMASEILSHPALRRLAERAGVVTLPSRLWTCPGPGVLDAMALLQEAVARWRGRAAVAAAAPALTAPAAAERTGGGP</sequence>
<dbReference type="InterPro" id="IPR050902">
    <property type="entry name" value="ABC_Transporter_SBP"/>
</dbReference>
<dbReference type="PROSITE" id="PS50983">
    <property type="entry name" value="FE_B12_PBP"/>
    <property type="match status" value="1"/>
</dbReference>
<name>A0ABV7LGV0_9HYPH</name>
<evidence type="ECO:0000259" key="1">
    <source>
        <dbReference type="PROSITE" id="PS50983"/>
    </source>
</evidence>
<evidence type="ECO:0000313" key="2">
    <source>
        <dbReference type="EMBL" id="MFC3266656.1"/>
    </source>
</evidence>
<feature type="domain" description="Fe/B12 periplasmic-binding" evidence="1">
    <location>
        <begin position="21"/>
        <end position="271"/>
    </location>
</feature>
<accession>A0ABV7LGV0</accession>